<keyword evidence="3 6" id="KW-0285">Flavoprotein</keyword>
<dbReference type="InterPro" id="IPR052161">
    <property type="entry name" value="Mycobact_Acyl-CoA_DH"/>
</dbReference>
<dbReference type="PANTHER" id="PTHR43292">
    <property type="entry name" value="ACYL-COA DEHYDROGENASE"/>
    <property type="match status" value="1"/>
</dbReference>
<dbReference type="InterPro" id="IPR009100">
    <property type="entry name" value="AcylCoA_DH/oxidase_NM_dom_sf"/>
</dbReference>
<evidence type="ECO:0000256" key="3">
    <source>
        <dbReference type="ARBA" id="ARBA00022630"/>
    </source>
</evidence>
<sequence length="403" mass="44710">MDGDGQVGKGRFDERAFRAEVREFCANGIPDELAEKIRRHAYFSKEDRVQWQRLLHARGWFVGDWPVAYGGGGWGPVQRLVLIEELERAGTPWLTHFGFSFVGPVIYTFGSEAQKARYLPGIRESKTWWCQGFSEPGAGSDLASVATFAERDGDHYIVSGQKTWTTMAQWADKMFCLVRTQRCERRQQGISFLLIDLRSPGVTVRPIQTIDGIRHVNEVFLDAVRVPVQDRVGEEGDGWKLARFIVGRERLLVAELGKARRLLDRLTALGLELKDGDLPLGETPAFRLRLAQLEVQLHSLRTSAYAIAQDMERAGGAESDASLLKIRGSEMQQAILDAVISALGATGLAFQPEAILAEFAGEVHGLEEAPALIFDHLYSRATSIYGGSNEIQRGIVAKAQLGL</sequence>
<dbReference type="SUPFAM" id="SSF47203">
    <property type="entry name" value="Acyl-CoA dehydrogenase C-terminal domain-like"/>
    <property type="match status" value="1"/>
</dbReference>
<evidence type="ECO:0000256" key="4">
    <source>
        <dbReference type="ARBA" id="ARBA00022827"/>
    </source>
</evidence>
<dbReference type="Gene3D" id="1.10.540.10">
    <property type="entry name" value="Acyl-CoA dehydrogenase/oxidase, N-terminal domain"/>
    <property type="match status" value="1"/>
</dbReference>
<dbReference type="Pfam" id="PF02771">
    <property type="entry name" value="Acyl-CoA_dh_N"/>
    <property type="match status" value="1"/>
</dbReference>
<evidence type="ECO:0000256" key="5">
    <source>
        <dbReference type="ARBA" id="ARBA00023002"/>
    </source>
</evidence>
<proteinExistence type="inferred from homology"/>
<dbReference type="OrthoDB" id="9769473at2"/>
<organism evidence="10 11">
    <name type="scientific">Solimonas aquatica</name>
    <dbReference type="NCBI Taxonomy" id="489703"/>
    <lineage>
        <taxon>Bacteria</taxon>
        <taxon>Pseudomonadati</taxon>
        <taxon>Pseudomonadota</taxon>
        <taxon>Gammaproteobacteria</taxon>
        <taxon>Nevskiales</taxon>
        <taxon>Nevskiaceae</taxon>
        <taxon>Solimonas</taxon>
    </lineage>
</organism>
<dbReference type="InterPro" id="IPR009075">
    <property type="entry name" value="AcylCo_DH/oxidase_C"/>
</dbReference>
<dbReference type="GO" id="GO:0016627">
    <property type="term" value="F:oxidoreductase activity, acting on the CH-CH group of donors"/>
    <property type="evidence" value="ECO:0007669"/>
    <property type="project" value="InterPro"/>
</dbReference>
<dbReference type="STRING" id="489703.SAMN04488038_11646"/>
<feature type="domain" description="Acyl-CoA dehydrogenase/oxidase C-terminal" evidence="7">
    <location>
        <begin position="236"/>
        <end position="400"/>
    </location>
</feature>
<reference evidence="10 11" key="1">
    <citation type="submission" date="2016-10" db="EMBL/GenBank/DDBJ databases">
        <authorList>
            <person name="de Groot N.N."/>
        </authorList>
    </citation>
    <scope>NUCLEOTIDE SEQUENCE [LARGE SCALE GENOMIC DNA]</scope>
    <source>
        <strain evidence="10 11">DSM 25927</strain>
    </source>
</reference>
<dbReference type="Pfam" id="PF00441">
    <property type="entry name" value="Acyl-CoA_dh_1"/>
    <property type="match status" value="1"/>
</dbReference>
<dbReference type="InterPro" id="IPR037069">
    <property type="entry name" value="AcylCoA_DH/ox_N_sf"/>
</dbReference>
<evidence type="ECO:0000259" key="8">
    <source>
        <dbReference type="Pfam" id="PF02770"/>
    </source>
</evidence>
<keyword evidence="11" id="KW-1185">Reference proteome</keyword>
<dbReference type="InterPro" id="IPR036250">
    <property type="entry name" value="AcylCo_DH-like_C"/>
</dbReference>
<name>A0A1H9LJV3_9GAMM</name>
<dbReference type="InterPro" id="IPR046373">
    <property type="entry name" value="Acyl-CoA_Oxase/DH_mid-dom_sf"/>
</dbReference>
<evidence type="ECO:0000256" key="2">
    <source>
        <dbReference type="ARBA" id="ARBA00009347"/>
    </source>
</evidence>
<evidence type="ECO:0000256" key="1">
    <source>
        <dbReference type="ARBA" id="ARBA00001974"/>
    </source>
</evidence>
<comment type="similarity">
    <text evidence="2 6">Belongs to the acyl-CoA dehydrogenase family.</text>
</comment>
<dbReference type="Gene3D" id="2.40.110.10">
    <property type="entry name" value="Butyryl-CoA Dehydrogenase, subunit A, domain 2"/>
    <property type="match status" value="1"/>
</dbReference>
<protein>
    <submittedName>
        <fullName evidence="10">Acyl-CoA dehydrogenase</fullName>
    </submittedName>
</protein>
<dbReference type="EMBL" id="FOFS01000016">
    <property type="protein sequence ID" value="SER11193.1"/>
    <property type="molecule type" value="Genomic_DNA"/>
</dbReference>
<dbReference type="InterPro" id="IPR013786">
    <property type="entry name" value="AcylCoA_DH/ox_N"/>
</dbReference>
<evidence type="ECO:0000313" key="11">
    <source>
        <dbReference type="Proteomes" id="UP000199233"/>
    </source>
</evidence>
<dbReference type="AlphaFoldDB" id="A0A1H9LJV3"/>
<evidence type="ECO:0000259" key="9">
    <source>
        <dbReference type="Pfam" id="PF02771"/>
    </source>
</evidence>
<keyword evidence="4 6" id="KW-0274">FAD</keyword>
<dbReference type="SUPFAM" id="SSF56645">
    <property type="entry name" value="Acyl-CoA dehydrogenase NM domain-like"/>
    <property type="match status" value="1"/>
</dbReference>
<dbReference type="Pfam" id="PF02770">
    <property type="entry name" value="Acyl-CoA_dh_M"/>
    <property type="match status" value="1"/>
</dbReference>
<dbReference type="GO" id="GO:0005886">
    <property type="term" value="C:plasma membrane"/>
    <property type="evidence" value="ECO:0007669"/>
    <property type="project" value="TreeGrafter"/>
</dbReference>
<gene>
    <name evidence="10" type="ORF">SAMN04488038_11646</name>
</gene>
<dbReference type="PANTHER" id="PTHR43292:SF3">
    <property type="entry name" value="ACYL-COA DEHYDROGENASE FADE29"/>
    <property type="match status" value="1"/>
</dbReference>
<dbReference type="Proteomes" id="UP000199233">
    <property type="component" value="Unassembled WGS sequence"/>
</dbReference>
<evidence type="ECO:0000256" key="6">
    <source>
        <dbReference type="RuleBase" id="RU362125"/>
    </source>
</evidence>
<dbReference type="GO" id="GO:0050660">
    <property type="term" value="F:flavin adenine dinucleotide binding"/>
    <property type="evidence" value="ECO:0007669"/>
    <property type="project" value="InterPro"/>
</dbReference>
<feature type="domain" description="Acyl-CoA oxidase/dehydrogenase middle" evidence="8">
    <location>
        <begin position="130"/>
        <end position="222"/>
    </location>
</feature>
<comment type="cofactor">
    <cofactor evidence="1 6">
        <name>FAD</name>
        <dbReference type="ChEBI" id="CHEBI:57692"/>
    </cofactor>
</comment>
<keyword evidence="5 6" id="KW-0560">Oxidoreductase</keyword>
<dbReference type="Gene3D" id="1.20.140.10">
    <property type="entry name" value="Butyryl-CoA Dehydrogenase, subunit A, domain 3"/>
    <property type="match status" value="1"/>
</dbReference>
<evidence type="ECO:0000313" key="10">
    <source>
        <dbReference type="EMBL" id="SER11193.1"/>
    </source>
</evidence>
<evidence type="ECO:0000259" key="7">
    <source>
        <dbReference type="Pfam" id="PF00441"/>
    </source>
</evidence>
<accession>A0A1H9LJV3</accession>
<dbReference type="RefSeq" id="WP_093289175.1">
    <property type="nucleotide sequence ID" value="NZ_FOFS01000016.1"/>
</dbReference>
<dbReference type="InterPro" id="IPR006091">
    <property type="entry name" value="Acyl-CoA_Oxase/DH_mid-dom"/>
</dbReference>
<feature type="domain" description="Acyl-CoA dehydrogenase/oxidase N-terminal" evidence="9">
    <location>
        <begin position="13"/>
        <end position="122"/>
    </location>
</feature>